<keyword evidence="2" id="KW-0812">Transmembrane</keyword>
<evidence type="ECO:0000313" key="3">
    <source>
        <dbReference type="EMBL" id="KHN74229.1"/>
    </source>
</evidence>
<accession>A0A0B2UYG7</accession>
<keyword evidence="4" id="KW-1185">Reference proteome</keyword>
<comment type="caution">
    <text evidence="3">The sequence shown here is derived from an EMBL/GenBank/DDBJ whole genome shotgun (WGS) entry which is preliminary data.</text>
</comment>
<feature type="region of interest" description="Disordered" evidence="1">
    <location>
        <begin position="18"/>
        <end position="70"/>
    </location>
</feature>
<evidence type="ECO:0000256" key="2">
    <source>
        <dbReference type="SAM" id="Phobius"/>
    </source>
</evidence>
<evidence type="ECO:0000256" key="1">
    <source>
        <dbReference type="SAM" id="MobiDB-lite"/>
    </source>
</evidence>
<evidence type="ECO:0000313" key="4">
    <source>
        <dbReference type="Proteomes" id="UP000031036"/>
    </source>
</evidence>
<keyword evidence="2" id="KW-1133">Transmembrane helix</keyword>
<reference evidence="3 4" key="1">
    <citation type="submission" date="2014-11" db="EMBL/GenBank/DDBJ databases">
        <title>Genetic blueprint of the zoonotic pathogen Toxocara canis.</title>
        <authorList>
            <person name="Zhu X.-Q."/>
            <person name="Korhonen P.K."/>
            <person name="Cai H."/>
            <person name="Young N.D."/>
            <person name="Nejsum P."/>
            <person name="von Samson-Himmelstjerna G."/>
            <person name="Boag P.R."/>
            <person name="Tan P."/>
            <person name="Li Q."/>
            <person name="Min J."/>
            <person name="Yang Y."/>
            <person name="Wang X."/>
            <person name="Fang X."/>
            <person name="Hall R.S."/>
            <person name="Hofmann A."/>
            <person name="Sternberg P.W."/>
            <person name="Jex A.R."/>
            <person name="Gasser R.B."/>
        </authorList>
    </citation>
    <scope>NUCLEOTIDE SEQUENCE [LARGE SCALE GENOMIC DNA]</scope>
    <source>
        <strain evidence="3">PN_DK_2014</strain>
    </source>
</reference>
<gene>
    <name evidence="3" type="ORF">Tcan_18107</name>
</gene>
<organism evidence="3 4">
    <name type="scientific">Toxocara canis</name>
    <name type="common">Canine roundworm</name>
    <dbReference type="NCBI Taxonomy" id="6265"/>
    <lineage>
        <taxon>Eukaryota</taxon>
        <taxon>Metazoa</taxon>
        <taxon>Ecdysozoa</taxon>
        <taxon>Nematoda</taxon>
        <taxon>Chromadorea</taxon>
        <taxon>Rhabditida</taxon>
        <taxon>Spirurina</taxon>
        <taxon>Ascaridomorpha</taxon>
        <taxon>Ascaridoidea</taxon>
        <taxon>Toxocaridae</taxon>
        <taxon>Toxocara</taxon>
    </lineage>
</organism>
<feature type="transmembrane region" description="Helical" evidence="2">
    <location>
        <begin position="94"/>
        <end position="121"/>
    </location>
</feature>
<feature type="compositionally biased region" description="Basic and acidic residues" evidence="1">
    <location>
        <begin position="57"/>
        <end position="70"/>
    </location>
</feature>
<dbReference type="EMBL" id="JPKZ01002949">
    <property type="protein sequence ID" value="KHN74229.1"/>
    <property type="molecule type" value="Genomic_DNA"/>
</dbReference>
<keyword evidence="2" id="KW-0472">Membrane</keyword>
<sequence>MGHQYERIWPPPKVGEAIPRQFVHPRPSAPSLYLDPFPPRRHHHHSNEDGISSTTDESDRANKRTTDKDKKKCAMIGWLKKFNWKEFKSELPTYALCTIATVLILLLIGLVSSGSIILLIVTKCFGNNDCNLFSSTKTNISRC</sequence>
<name>A0A0B2UYG7_TOXCA</name>
<proteinExistence type="predicted"/>
<dbReference type="AlphaFoldDB" id="A0A0B2UYG7"/>
<dbReference type="Proteomes" id="UP000031036">
    <property type="component" value="Unassembled WGS sequence"/>
</dbReference>
<protein>
    <submittedName>
        <fullName evidence="3">Uncharacterized protein</fullName>
    </submittedName>
</protein>